<gene>
    <name evidence="6" type="ORF">ACFQS9_24940</name>
</gene>
<dbReference type="Pfam" id="PF13561">
    <property type="entry name" value="adh_short_C2"/>
    <property type="match status" value="1"/>
</dbReference>
<protein>
    <recommendedName>
        <fullName evidence="4">3-oxoacyl-[acyl-carrier-protein] reductase MabA</fullName>
    </recommendedName>
</protein>
<sequence>MLSPVPLPPLSGRTAIVTAAGAGIGRAIAVEWSSRGGSVVVADLNADAARSTADEIGRVGGESTWTTVDVTDSEAMPGAVAAALESFGRIDALFNVAGASLPKRVDEMADSDWYRMIDINLTSVYRCSKHVIPELRRAGGGSIVNISSTAGILAENRCSAYSAAKGGVLLLTKNMAMDYAADGIRVNAVCPGSTMTPRIRDYLDRVPGHDSLLDDLCPMKRYAEPEEIARPAVFLASDEASYITGAVLAVDGGLTAGKHFAIFEDA</sequence>
<evidence type="ECO:0000256" key="5">
    <source>
        <dbReference type="ARBA" id="ARBA00047400"/>
    </source>
</evidence>
<dbReference type="GO" id="GO:0016491">
    <property type="term" value="F:oxidoreductase activity"/>
    <property type="evidence" value="ECO:0007669"/>
    <property type="project" value="UniProtKB-KW"/>
</dbReference>
<dbReference type="InterPro" id="IPR036291">
    <property type="entry name" value="NAD(P)-bd_dom_sf"/>
</dbReference>
<comment type="subcellular location">
    <subcellularLocation>
        <location evidence="1">Secreted</location>
        <location evidence="1">Cell wall</location>
    </subcellularLocation>
</comment>
<dbReference type="PROSITE" id="PS00061">
    <property type="entry name" value="ADH_SHORT"/>
    <property type="match status" value="1"/>
</dbReference>
<evidence type="ECO:0000256" key="4">
    <source>
        <dbReference type="ARBA" id="ARBA00040781"/>
    </source>
</evidence>
<dbReference type="RefSeq" id="WP_378409237.1">
    <property type="nucleotide sequence ID" value="NZ_JBHTCS010000030.1"/>
</dbReference>
<dbReference type="Proteomes" id="UP001596484">
    <property type="component" value="Unassembled WGS sequence"/>
</dbReference>
<evidence type="ECO:0000313" key="7">
    <source>
        <dbReference type="Proteomes" id="UP001596484"/>
    </source>
</evidence>
<comment type="catalytic activity">
    <reaction evidence="5">
        <text>a (3R)-hydroxyacyl-[ACP] + NADP(+) = a 3-oxoacyl-[ACP] + NADPH + H(+)</text>
        <dbReference type="Rhea" id="RHEA:17397"/>
        <dbReference type="Rhea" id="RHEA-COMP:9916"/>
        <dbReference type="Rhea" id="RHEA-COMP:9945"/>
        <dbReference type="ChEBI" id="CHEBI:15378"/>
        <dbReference type="ChEBI" id="CHEBI:57783"/>
        <dbReference type="ChEBI" id="CHEBI:58349"/>
        <dbReference type="ChEBI" id="CHEBI:78776"/>
        <dbReference type="ChEBI" id="CHEBI:78827"/>
        <dbReference type="EC" id="1.1.1.100"/>
    </reaction>
    <physiologicalReaction direction="right-to-left" evidence="5">
        <dbReference type="Rhea" id="RHEA:17399"/>
    </physiologicalReaction>
</comment>
<keyword evidence="3" id="KW-0134">Cell wall</keyword>
<dbReference type="NCBIfam" id="NF005559">
    <property type="entry name" value="PRK07231.1"/>
    <property type="match status" value="1"/>
</dbReference>
<comment type="similarity">
    <text evidence="2">Belongs to the short-chain dehydrogenases/reductases (SDR) family.</text>
</comment>
<dbReference type="CDD" id="cd05233">
    <property type="entry name" value="SDR_c"/>
    <property type="match status" value="1"/>
</dbReference>
<evidence type="ECO:0000256" key="3">
    <source>
        <dbReference type="ARBA" id="ARBA00022512"/>
    </source>
</evidence>
<keyword evidence="7" id="KW-1185">Reference proteome</keyword>
<accession>A0ABW2S502</accession>
<keyword evidence="6" id="KW-0560">Oxidoreductase</keyword>
<comment type="caution">
    <text evidence="6">The sequence shown here is derived from an EMBL/GenBank/DDBJ whole genome shotgun (WGS) entry which is preliminary data.</text>
</comment>
<dbReference type="InterPro" id="IPR050259">
    <property type="entry name" value="SDR"/>
</dbReference>
<dbReference type="Gene3D" id="3.40.50.720">
    <property type="entry name" value="NAD(P)-binding Rossmann-like Domain"/>
    <property type="match status" value="1"/>
</dbReference>
<evidence type="ECO:0000256" key="2">
    <source>
        <dbReference type="ARBA" id="ARBA00006484"/>
    </source>
</evidence>
<dbReference type="PANTHER" id="PTHR42879:SF2">
    <property type="entry name" value="3-OXOACYL-[ACYL-CARRIER-PROTEIN] REDUCTASE FABG"/>
    <property type="match status" value="1"/>
</dbReference>
<name>A0ABW2S502_9NOCA</name>
<organism evidence="6 7">
    <name type="scientific">Rhodococcus daqingensis</name>
    <dbReference type="NCBI Taxonomy" id="2479363"/>
    <lineage>
        <taxon>Bacteria</taxon>
        <taxon>Bacillati</taxon>
        <taxon>Actinomycetota</taxon>
        <taxon>Actinomycetes</taxon>
        <taxon>Mycobacteriales</taxon>
        <taxon>Nocardiaceae</taxon>
        <taxon>Rhodococcus</taxon>
    </lineage>
</organism>
<evidence type="ECO:0000313" key="6">
    <source>
        <dbReference type="EMBL" id="MFC7451145.1"/>
    </source>
</evidence>
<dbReference type="PANTHER" id="PTHR42879">
    <property type="entry name" value="3-OXOACYL-(ACYL-CARRIER-PROTEIN) REDUCTASE"/>
    <property type="match status" value="1"/>
</dbReference>
<dbReference type="SUPFAM" id="SSF51735">
    <property type="entry name" value="NAD(P)-binding Rossmann-fold domains"/>
    <property type="match status" value="1"/>
</dbReference>
<reference evidence="7" key="1">
    <citation type="journal article" date="2019" name="Int. J. Syst. Evol. Microbiol.">
        <title>The Global Catalogue of Microorganisms (GCM) 10K type strain sequencing project: providing services to taxonomists for standard genome sequencing and annotation.</title>
        <authorList>
            <consortium name="The Broad Institute Genomics Platform"/>
            <consortium name="The Broad Institute Genome Sequencing Center for Infectious Disease"/>
            <person name="Wu L."/>
            <person name="Ma J."/>
        </authorList>
    </citation>
    <scope>NUCLEOTIDE SEQUENCE [LARGE SCALE GENOMIC DNA]</scope>
    <source>
        <strain evidence="7">ICMP 19430</strain>
    </source>
</reference>
<dbReference type="InterPro" id="IPR002347">
    <property type="entry name" value="SDR_fam"/>
</dbReference>
<dbReference type="EMBL" id="JBHTCS010000030">
    <property type="protein sequence ID" value="MFC7451145.1"/>
    <property type="molecule type" value="Genomic_DNA"/>
</dbReference>
<dbReference type="PRINTS" id="PR00081">
    <property type="entry name" value="GDHRDH"/>
</dbReference>
<dbReference type="PRINTS" id="PR00080">
    <property type="entry name" value="SDRFAMILY"/>
</dbReference>
<evidence type="ECO:0000256" key="1">
    <source>
        <dbReference type="ARBA" id="ARBA00004191"/>
    </source>
</evidence>
<keyword evidence="3" id="KW-0964">Secreted</keyword>
<dbReference type="InterPro" id="IPR020904">
    <property type="entry name" value="Sc_DH/Rdtase_CS"/>
</dbReference>
<proteinExistence type="inferred from homology"/>